<sequence length="217" mass="21722">MSSTAAAAPPAAASSRHPWLRVAALIGAGALVALELLLRRRRQRAPPAGLPGAAARAPPAGLLRALRRRECVAALGPEFPAPALPGSSLQGLLIEAVRGAMASPGGGGREPLEAGAAAAVLARLSAAGLPLSDAELLVGDACAAVGRRRLWRGAAAAQRRLRAGGTMSRRVQAAVADCLGAVEAVPFAAVLASSWGPEAQERFPCTSGATSAASPRC</sequence>
<proteinExistence type="predicted"/>
<evidence type="ECO:0000313" key="3">
    <source>
        <dbReference type="Proteomes" id="UP001189429"/>
    </source>
</evidence>
<keyword evidence="1" id="KW-0812">Transmembrane</keyword>
<reference evidence="2" key="1">
    <citation type="submission" date="2023-10" db="EMBL/GenBank/DDBJ databases">
        <authorList>
            <person name="Chen Y."/>
            <person name="Shah S."/>
            <person name="Dougan E. K."/>
            <person name="Thang M."/>
            <person name="Chan C."/>
        </authorList>
    </citation>
    <scope>NUCLEOTIDE SEQUENCE [LARGE SCALE GENOMIC DNA]</scope>
</reference>
<comment type="caution">
    <text evidence="2">The sequence shown here is derived from an EMBL/GenBank/DDBJ whole genome shotgun (WGS) entry which is preliminary data.</text>
</comment>
<evidence type="ECO:0000256" key="1">
    <source>
        <dbReference type="SAM" id="Phobius"/>
    </source>
</evidence>
<protein>
    <submittedName>
        <fullName evidence="2">Uncharacterized protein</fullName>
    </submittedName>
</protein>
<organism evidence="2 3">
    <name type="scientific">Prorocentrum cordatum</name>
    <dbReference type="NCBI Taxonomy" id="2364126"/>
    <lineage>
        <taxon>Eukaryota</taxon>
        <taxon>Sar</taxon>
        <taxon>Alveolata</taxon>
        <taxon>Dinophyceae</taxon>
        <taxon>Prorocentrales</taxon>
        <taxon>Prorocentraceae</taxon>
        <taxon>Prorocentrum</taxon>
    </lineage>
</organism>
<keyword evidence="3" id="KW-1185">Reference proteome</keyword>
<dbReference type="Proteomes" id="UP001189429">
    <property type="component" value="Unassembled WGS sequence"/>
</dbReference>
<feature type="transmembrane region" description="Helical" evidence="1">
    <location>
        <begin position="19"/>
        <end position="38"/>
    </location>
</feature>
<name>A0ABN9UCU6_9DINO</name>
<keyword evidence="1" id="KW-0472">Membrane</keyword>
<evidence type="ECO:0000313" key="2">
    <source>
        <dbReference type="EMBL" id="CAK0857258.1"/>
    </source>
</evidence>
<gene>
    <name evidence="2" type="ORF">PCOR1329_LOCUS47426</name>
</gene>
<dbReference type="EMBL" id="CAUYUJ010015715">
    <property type="protein sequence ID" value="CAK0857258.1"/>
    <property type="molecule type" value="Genomic_DNA"/>
</dbReference>
<keyword evidence="1" id="KW-1133">Transmembrane helix</keyword>
<accession>A0ABN9UCU6</accession>